<proteinExistence type="predicted"/>
<keyword evidence="5" id="KW-0238">DNA-binding</keyword>
<sequence length="642" mass="71266">MKCDGQSPACSGCTKYGRAASCSLGDTDSHQQRDYVAYLQASIEELRSRLGRQTTLDNTPPEQHGPIPQANEDDGVAHNEASGSSQDASSRASWMCRIDKMVSQIGALPILASSFDPADPQSPCLATVVLAAASEATWLVPVVDVHDHARIRDLLPDRATAKKLADHYFEDLYPRLPFFSREGFWTQFAQAYSLFDDTSMPMSSTPSRNWQTQHSRRYEEGVTPDAGAKLDANELGYSLFSVLIVLAISIASLSTSTGSIVSHNSEQILNAGLSFRNYAILPNTTAGLQAILFLILYSMLNPSRLDSWQLVGIGMRICVDLGLHQESKAALQGKSDSFLETRRRLFWSMYSLDRSISIGMGRPCEVSDHYIHVEIPSFEIGMLASSDEVLGFKQRYRVLQLQSLLYERLYMTANVLPDPEPVVGELRRRLETWDSANRDTLSAPTKLLLESEWHQSIMLLYRPCRAIRTRSRANLSQLWTSALAFLKIYRTLVEANEIFYVQVASEKAYSAGLAVLYAYWQLAKGSTEDGIDLMEPLSLWQGVSDVNFILRALSDRWHKGRTLASHFERLGARTATRLITLQLNAAENPVTGGSDIAQEVTDFWDHSGSITSGQGSAKVIFPPASNPRSHLQDLVVELVRGA</sequence>
<dbReference type="InterPro" id="IPR007219">
    <property type="entry name" value="XnlR_reg_dom"/>
</dbReference>
<evidence type="ECO:0000256" key="5">
    <source>
        <dbReference type="ARBA" id="ARBA00023125"/>
    </source>
</evidence>
<dbReference type="SMART" id="SM00906">
    <property type="entry name" value="Fungal_trans"/>
    <property type="match status" value="1"/>
</dbReference>
<evidence type="ECO:0000256" key="4">
    <source>
        <dbReference type="ARBA" id="ARBA00023015"/>
    </source>
</evidence>
<feature type="region of interest" description="Disordered" evidence="8">
    <location>
        <begin position="53"/>
        <end position="90"/>
    </location>
</feature>
<comment type="subcellular location">
    <subcellularLocation>
        <location evidence="1">Nucleus</location>
    </subcellularLocation>
</comment>
<dbReference type="GO" id="GO:0045944">
    <property type="term" value="P:positive regulation of transcription by RNA polymerase II"/>
    <property type="evidence" value="ECO:0007669"/>
    <property type="project" value="TreeGrafter"/>
</dbReference>
<reference evidence="10 11" key="1">
    <citation type="submission" date="2023-08" db="EMBL/GenBank/DDBJ databases">
        <title>Black Yeasts Isolated from many extreme environments.</title>
        <authorList>
            <person name="Coleine C."/>
            <person name="Stajich J.E."/>
            <person name="Selbmann L."/>
        </authorList>
    </citation>
    <scope>NUCLEOTIDE SEQUENCE [LARGE SCALE GENOMIC DNA]</scope>
    <source>
        <strain evidence="10 11">CCFEE 5792</strain>
    </source>
</reference>
<dbReference type="GeneID" id="89971991"/>
<dbReference type="AlphaFoldDB" id="A0AAV9N6J2"/>
<dbReference type="Proteomes" id="UP001358417">
    <property type="component" value="Unassembled WGS sequence"/>
</dbReference>
<evidence type="ECO:0000256" key="6">
    <source>
        <dbReference type="ARBA" id="ARBA00023163"/>
    </source>
</evidence>
<dbReference type="GO" id="GO:0008270">
    <property type="term" value="F:zinc ion binding"/>
    <property type="evidence" value="ECO:0007669"/>
    <property type="project" value="InterPro"/>
</dbReference>
<accession>A0AAV9N6J2</accession>
<protein>
    <recommendedName>
        <fullName evidence="9">Xylanolytic transcriptional activator regulatory domain-containing protein</fullName>
    </recommendedName>
</protein>
<evidence type="ECO:0000313" key="10">
    <source>
        <dbReference type="EMBL" id="KAK5050527.1"/>
    </source>
</evidence>
<dbReference type="InterPro" id="IPR001138">
    <property type="entry name" value="Zn2Cys6_DnaBD"/>
</dbReference>
<dbReference type="GO" id="GO:0006351">
    <property type="term" value="P:DNA-templated transcription"/>
    <property type="evidence" value="ECO:0007669"/>
    <property type="project" value="InterPro"/>
</dbReference>
<dbReference type="InterPro" id="IPR052202">
    <property type="entry name" value="Yeast_MetPath_Reg"/>
</dbReference>
<keyword evidence="2" id="KW-0479">Metal-binding</keyword>
<keyword evidence="3" id="KW-0862">Zinc</keyword>
<keyword evidence="7" id="KW-0539">Nucleus</keyword>
<dbReference type="GO" id="GO:0043565">
    <property type="term" value="F:sequence-specific DNA binding"/>
    <property type="evidence" value="ECO:0007669"/>
    <property type="project" value="TreeGrafter"/>
</dbReference>
<evidence type="ECO:0000256" key="7">
    <source>
        <dbReference type="ARBA" id="ARBA00023242"/>
    </source>
</evidence>
<organism evidence="10 11">
    <name type="scientific">Exophiala bonariae</name>
    <dbReference type="NCBI Taxonomy" id="1690606"/>
    <lineage>
        <taxon>Eukaryota</taxon>
        <taxon>Fungi</taxon>
        <taxon>Dikarya</taxon>
        <taxon>Ascomycota</taxon>
        <taxon>Pezizomycotina</taxon>
        <taxon>Eurotiomycetes</taxon>
        <taxon>Chaetothyriomycetidae</taxon>
        <taxon>Chaetothyriales</taxon>
        <taxon>Herpotrichiellaceae</taxon>
        <taxon>Exophiala</taxon>
    </lineage>
</organism>
<evidence type="ECO:0000259" key="9">
    <source>
        <dbReference type="SMART" id="SM00906"/>
    </source>
</evidence>
<evidence type="ECO:0000256" key="8">
    <source>
        <dbReference type="SAM" id="MobiDB-lite"/>
    </source>
</evidence>
<dbReference type="PANTHER" id="PTHR47782">
    <property type="entry name" value="ZN(II)2CYS6 TRANSCRIPTION FACTOR (EUROFUNG)-RELATED"/>
    <property type="match status" value="1"/>
</dbReference>
<dbReference type="CDD" id="cd12148">
    <property type="entry name" value="fungal_TF_MHR"/>
    <property type="match status" value="1"/>
</dbReference>
<dbReference type="GO" id="GO:0005634">
    <property type="term" value="C:nucleus"/>
    <property type="evidence" value="ECO:0007669"/>
    <property type="project" value="UniProtKB-SubCell"/>
</dbReference>
<evidence type="ECO:0000256" key="2">
    <source>
        <dbReference type="ARBA" id="ARBA00022723"/>
    </source>
</evidence>
<dbReference type="Gene3D" id="4.10.240.10">
    <property type="entry name" value="Zn(2)-C6 fungal-type DNA-binding domain"/>
    <property type="match status" value="1"/>
</dbReference>
<evidence type="ECO:0000256" key="1">
    <source>
        <dbReference type="ARBA" id="ARBA00004123"/>
    </source>
</evidence>
<dbReference type="RefSeq" id="XP_064705113.1">
    <property type="nucleotide sequence ID" value="XM_064847392.1"/>
</dbReference>
<name>A0AAV9N6J2_9EURO</name>
<comment type="caution">
    <text evidence="10">The sequence shown here is derived from an EMBL/GenBank/DDBJ whole genome shotgun (WGS) entry which is preliminary data.</text>
</comment>
<dbReference type="Pfam" id="PF04082">
    <property type="entry name" value="Fungal_trans"/>
    <property type="match status" value="1"/>
</dbReference>
<keyword evidence="11" id="KW-1185">Reference proteome</keyword>
<evidence type="ECO:0000313" key="11">
    <source>
        <dbReference type="Proteomes" id="UP001358417"/>
    </source>
</evidence>
<keyword evidence="4" id="KW-0805">Transcription regulation</keyword>
<dbReference type="GO" id="GO:0000981">
    <property type="term" value="F:DNA-binding transcription factor activity, RNA polymerase II-specific"/>
    <property type="evidence" value="ECO:0007669"/>
    <property type="project" value="InterPro"/>
</dbReference>
<dbReference type="CDD" id="cd00067">
    <property type="entry name" value="GAL4"/>
    <property type="match status" value="1"/>
</dbReference>
<gene>
    <name evidence="10" type="ORF">LTR84_003808</name>
</gene>
<feature type="domain" description="Xylanolytic transcriptional activator regulatory" evidence="9">
    <location>
        <begin position="307"/>
        <end position="382"/>
    </location>
</feature>
<dbReference type="InterPro" id="IPR036864">
    <property type="entry name" value="Zn2-C6_fun-type_DNA-bd_sf"/>
</dbReference>
<dbReference type="EMBL" id="JAVRRD010000017">
    <property type="protein sequence ID" value="KAK5050527.1"/>
    <property type="molecule type" value="Genomic_DNA"/>
</dbReference>
<evidence type="ECO:0000256" key="3">
    <source>
        <dbReference type="ARBA" id="ARBA00022833"/>
    </source>
</evidence>
<keyword evidence="6" id="KW-0804">Transcription</keyword>
<dbReference type="PANTHER" id="PTHR47782:SF2">
    <property type="entry name" value="TRANSCRIPTION FACTOR, PUTATIVE (AFU_ORTHOLOGUE AFUA_4G12570)-RELATED"/>
    <property type="match status" value="1"/>
</dbReference>
<feature type="compositionally biased region" description="Low complexity" evidence="8">
    <location>
        <begin position="81"/>
        <end position="90"/>
    </location>
</feature>